<evidence type="ECO:0000313" key="3">
    <source>
        <dbReference type="Proteomes" id="UP000239800"/>
    </source>
</evidence>
<keyword evidence="3" id="KW-1185">Reference proteome</keyword>
<comment type="caution">
    <text evidence="2">The sequence shown here is derived from an EMBL/GenBank/DDBJ whole genome shotgun (WGS) entry which is preliminary data.</text>
</comment>
<sequence length="110" mass="12241">MRALYAKTLLTALILCISLSCKHQDSTAAGDDRIIVQLQDSVTSDQLEFAFSSYQLKVVKRLGAKSSNYLCTFNPSTVKTDNLVVKLKESDLVIEAQRDQQVSTRKNSNL</sequence>
<dbReference type="Proteomes" id="UP000239800">
    <property type="component" value="Unassembled WGS sequence"/>
</dbReference>
<feature type="chain" id="PRO_5015759119" evidence="1">
    <location>
        <begin position="24"/>
        <end position="110"/>
    </location>
</feature>
<dbReference type="AlphaFoldDB" id="A0A2S7KLR4"/>
<name>A0A2S7KLR4_9FLAO</name>
<keyword evidence="1" id="KW-0732">Signal</keyword>
<gene>
    <name evidence="2" type="ORF">BST85_00330</name>
</gene>
<organism evidence="2 3">
    <name type="scientific">Aureitalea marina</name>
    <dbReference type="NCBI Taxonomy" id="930804"/>
    <lineage>
        <taxon>Bacteria</taxon>
        <taxon>Pseudomonadati</taxon>
        <taxon>Bacteroidota</taxon>
        <taxon>Flavobacteriia</taxon>
        <taxon>Flavobacteriales</taxon>
        <taxon>Flavobacteriaceae</taxon>
        <taxon>Aureitalea</taxon>
    </lineage>
</organism>
<dbReference type="PROSITE" id="PS51257">
    <property type="entry name" value="PROKAR_LIPOPROTEIN"/>
    <property type="match status" value="1"/>
</dbReference>
<evidence type="ECO:0000313" key="2">
    <source>
        <dbReference type="EMBL" id="PQB03513.1"/>
    </source>
</evidence>
<reference evidence="2 3" key="1">
    <citation type="submission" date="2016-11" db="EMBL/GenBank/DDBJ databases">
        <title>Trade-off between light-utilization and light-protection in marine flavobacteria.</title>
        <authorList>
            <person name="Kumagai Y."/>
        </authorList>
    </citation>
    <scope>NUCLEOTIDE SEQUENCE [LARGE SCALE GENOMIC DNA]</scope>
    <source>
        <strain evidence="2 3">NBRC 107741</strain>
    </source>
</reference>
<dbReference type="EMBL" id="MQUB01000001">
    <property type="protein sequence ID" value="PQB03513.1"/>
    <property type="molecule type" value="Genomic_DNA"/>
</dbReference>
<feature type="signal peptide" evidence="1">
    <location>
        <begin position="1"/>
        <end position="23"/>
    </location>
</feature>
<proteinExistence type="predicted"/>
<protein>
    <submittedName>
        <fullName evidence="2">Uncharacterized protein</fullName>
    </submittedName>
</protein>
<evidence type="ECO:0000256" key="1">
    <source>
        <dbReference type="SAM" id="SignalP"/>
    </source>
</evidence>
<accession>A0A2S7KLR4</accession>